<evidence type="ECO:0000313" key="4">
    <source>
        <dbReference type="Proteomes" id="UP000009168"/>
    </source>
</evidence>
<feature type="region of interest" description="Disordered" evidence="2">
    <location>
        <begin position="340"/>
        <end position="374"/>
    </location>
</feature>
<proteinExistence type="predicted"/>
<evidence type="ECO:0000256" key="1">
    <source>
        <dbReference type="SAM" id="Coils"/>
    </source>
</evidence>
<evidence type="ECO:0000256" key="2">
    <source>
        <dbReference type="SAM" id="MobiDB-lite"/>
    </source>
</evidence>
<sequence length="374" mass="44679">MQNQIIKYLVNLEKDQFIKRLQESIKFIQQAIYYNSKYLDNELELSICYSMFFRGLIYQLNQSHNFLNTNESSISTENICLIPKENLDFNAQGVSFLIVIKAIQSNEMSLDEASEQLQLKAQQGIQEIYQNKFDCILEKYSPNSNKVFISLAFYKDFVDVIIKSKLNQDYDKQNEWNNILNQINKKYNLETDQQKEIAKQKIVKIQFLQNKVVLPQSKEDNNKDDIEKMNNQYEILSLNLQQLQQNNQSTSDSSQQDDKIERLNCEKENENFVEEQIQKKVIILKKSLIFKEEEKQDNIQKEKRLNLNQDNNSILKYVIKKVQSKKIDLIKKQVRFLEQKNQKPKEYKQDQVSSKRKRKNKKEYKQKYTKKIKK</sequence>
<dbReference type="InParanoid" id="W7X938"/>
<accession>W7X938</accession>
<evidence type="ECO:0000313" key="3">
    <source>
        <dbReference type="EMBL" id="EWS73862.1"/>
    </source>
</evidence>
<reference evidence="4" key="1">
    <citation type="journal article" date="2006" name="PLoS Biol.">
        <title>Macronuclear genome sequence of the ciliate Tetrahymena thermophila, a model eukaryote.</title>
        <authorList>
            <person name="Eisen J.A."/>
            <person name="Coyne R.S."/>
            <person name="Wu M."/>
            <person name="Wu D."/>
            <person name="Thiagarajan M."/>
            <person name="Wortman J.R."/>
            <person name="Badger J.H."/>
            <person name="Ren Q."/>
            <person name="Amedeo P."/>
            <person name="Jones K.M."/>
            <person name="Tallon L.J."/>
            <person name="Delcher A.L."/>
            <person name="Salzberg S.L."/>
            <person name="Silva J.C."/>
            <person name="Haas B.J."/>
            <person name="Majoros W.H."/>
            <person name="Farzad M."/>
            <person name="Carlton J.M."/>
            <person name="Smith R.K. Jr."/>
            <person name="Garg J."/>
            <person name="Pearlman R.E."/>
            <person name="Karrer K.M."/>
            <person name="Sun L."/>
            <person name="Manning G."/>
            <person name="Elde N.C."/>
            <person name="Turkewitz A.P."/>
            <person name="Asai D.J."/>
            <person name="Wilkes D.E."/>
            <person name="Wang Y."/>
            <person name="Cai H."/>
            <person name="Collins K."/>
            <person name="Stewart B.A."/>
            <person name="Lee S.R."/>
            <person name="Wilamowska K."/>
            <person name="Weinberg Z."/>
            <person name="Ruzzo W.L."/>
            <person name="Wloga D."/>
            <person name="Gaertig J."/>
            <person name="Frankel J."/>
            <person name="Tsao C.-C."/>
            <person name="Gorovsky M.A."/>
            <person name="Keeling P.J."/>
            <person name="Waller R.F."/>
            <person name="Patron N.J."/>
            <person name="Cherry J.M."/>
            <person name="Stover N.A."/>
            <person name="Krieger C.J."/>
            <person name="del Toro C."/>
            <person name="Ryder H.F."/>
            <person name="Williamson S.C."/>
            <person name="Barbeau R.A."/>
            <person name="Hamilton E.P."/>
            <person name="Orias E."/>
        </authorList>
    </citation>
    <scope>NUCLEOTIDE SEQUENCE [LARGE SCALE GENOMIC DNA]</scope>
    <source>
        <strain evidence="4">SB210</strain>
    </source>
</reference>
<keyword evidence="4" id="KW-1185">Reference proteome</keyword>
<dbReference type="AlphaFoldDB" id="W7X938"/>
<dbReference type="KEGG" id="tet:TTHERM_000279929"/>
<gene>
    <name evidence="3" type="ORF">TTHERM_000279929</name>
</gene>
<dbReference type="Proteomes" id="UP000009168">
    <property type="component" value="Unassembled WGS sequence"/>
</dbReference>
<feature type="compositionally biased region" description="Basic and acidic residues" evidence="2">
    <location>
        <begin position="340"/>
        <end position="349"/>
    </location>
</feature>
<feature type="coiled-coil region" evidence="1">
    <location>
        <begin position="226"/>
        <end position="253"/>
    </location>
</feature>
<protein>
    <submittedName>
        <fullName evidence="3">Uncharacterized protein</fullName>
    </submittedName>
</protein>
<organism evidence="3 4">
    <name type="scientific">Tetrahymena thermophila (strain SB210)</name>
    <dbReference type="NCBI Taxonomy" id="312017"/>
    <lineage>
        <taxon>Eukaryota</taxon>
        <taxon>Sar</taxon>
        <taxon>Alveolata</taxon>
        <taxon>Ciliophora</taxon>
        <taxon>Intramacronucleata</taxon>
        <taxon>Oligohymenophorea</taxon>
        <taxon>Hymenostomatida</taxon>
        <taxon>Tetrahymenina</taxon>
        <taxon>Tetrahymenidae</taxon>
        <taxon>Tetrahymena</taxon>
    </lineage>
</organism>
<dbReference type="RefSeq" id="XP_012653609.1">
    <property type="nucleotide sequence ID" value="XM_012798155.1"/>
</dbReference>
<dbReference type="GeneID" id="24438178"/>
<name>W7X938_TETTS</name>
<dbReference type="EMBL" id="GG662656">
    <property type="protein sequence ID" value="EWS73862.1"/>
    <property type="molecule type" value="Genomic_DNA"/>
</dbReference>
<keyword evidence="1" id="KW-0175">Coiled coil</keyword>
<feature type="compositionally biased region" description="Basic residues" evidence="2">
    <location>
        <begin position="354"/>
        <end position="374"/>
    </location>
</feature>